<dbReference type="Proteomes" id="UP000054324">
    <property type="component" value="Unassembled WGS sequence"/>
</dbReference>
<protein>
    <submittedName>
        <fullName evidence="1">Uncharacterized protein</fullName>
    </submittedName>
</protein>
<gene>
    <name evidence="1" type="ORF">T265_13714</name>
</gene>
<dbReference type="EMBL" id="KL596713">
    <property type="protein sequence ID" value="KER27841.1"/>
    <property type="molecule type" value="Genomic_DNA"/>
</dbReference>
<dbReference type="KEGG" id="ovi:T265_13714"/>
<dbReference type="GeneID" id="20327881"/>
<reference evidence="1 2" key="1">
    <citation type="submission" date="2013-11" db="EMBL/GenBank/DDBJ databases">
        <title>Opisthorchis viverrini - life in the bile duct.</title>
        <authorList>
            <person name="Young N.D."/>
            <person name="Nagarajan N."/>
            <person name="Lin S.J."/>
            <person name="Korhonen P.K."/>
            <person name="Jex A.R."/>
            <person name="Hall R.S."/>
            <person name="Safavi-Hemami H."/>
            <person name="Kaewkong W."/>
            <person name="Bertrand D."/>
            <person name="Gao S."/>
            <person name="Seet Q."/>
            <person name="Wongkham S."/>
            <person name="Teh B.T."/>
            <person name="Wongkham C."/>
            <person name="Intapan P.M."/>
            <person name="Maleewong W."/>
            <person name="Yang X."/>
            <person name="Hu M."/>
            <person name="Wang Z."/>
            <person name="Hofmann A."/>
            <person name="Sternberg P.W."/>
            <person name="Tan P."/>
            <person name="Wang J."/>
            <person name="Gasser R.B."/>
        </authorList>
    </citation>
    <scope>NUCLEOTIDE SEQUENCE [LARGE SCALE GENOMIC DNA]</scope>
</reference>
<dbReference type="CTD" id="20327881"/>
<evidence type="ECO:0000313" key="1">
    <source>
        <dbReference type="EMBL" id="KER27841.1"/>
    </source>
</evidence>
<dbReference type="AlphaFoldDB" id="A0A074ZL92"/>
<organism evidence="1 2">
    <name type="scientific">Opisthorchis viverrini</name>
    <name type="common">Southeast Asian liver fluke</name>
    <dbReference type="NCBI Taxonomy" id="6198"/>
    <lineage>
        <taxon>Eukaryota</taxon>
        <taxon>Metazoa</taxon>
        <taxon>Spiralia</taxon>
        <taxon>Lophotrochozoa</taxon>
        <taxon>Platyhelminthes</taxon>
        <taxon>Trematoda</taxon>
        <taxon>Digenea</taxon>
        <taxon>Opisthorchiida</taxon>
        <taxon>Opisthorchiata</taxon>
        <taxon>Opisthorchiidae</taxon>
        <taxon>Opisthorchis</taxon>
    </lineage>
</organism>
<name>A0A074ZL92_OPIVI</name>
<proteinExistence type="predicted"/>
<feature type="non-terminal residue" evidence="1">
    <location>
        <position position="215"/>
    </location>
</feature>
<dbReference type="RefSeq" id="XP_009168428.1">
    <property type="nucleotide sequence ID" value="XM_009170164.1"/>
</dbReference>
<feature type="non-terminal residue" evidence="1">
    <location>
        <position position="1"/>
    </location>
</feature>
<keyword evidence="2" id="KW-1185">Reference proteome</keyword>
<sequence>TTAYLSILSAHVQFNILFTAQLRPLEKRRKSPINDEVTQWLEHEFPDQKVYGSNPTSGSQLSLPRLEQPGSSTALVLPSGGMAIRNLKGATAELCVDPNLPDSTVTQCLEHEFTEQKVHGSNPTSGSRLSLPRLEQPGSSTALVLPSGGMAIRNLKGATAELCVDPNLPHSTLIEQWPERNPMINTPVILPHVLGHSARPKTTQAHSIQLAPNET</sequence>
<evidence type="ECO:0000313" key="2">
    <source>
        <dbReference type="Proteomes" id="UP000054324"/>
    </source>
</evidence>
<accession>A0A074ZL92</accession>
<dbReference type="OrthoDB" id="775260at2759"/>